<evidence type="ECO:0000256" key="1">
    <source>
        <dbReference type="ARBA" id="ARBA00004141"/>
    </source>
</evidence>
<keyword evidence="4 8" id="KW-0812">Transmembrane</keyword>
<sequence length="461" mass="48695">MSHQPTFLLAFSLTLVVMVVLAFSGQKKIRDGVQFSLGGRQFGAWHVSGAITGTLVGGASTIGTAQLAFLYGLSAWWFTLGAGLACLFLGLFLAVPLRRAQLETIPQLIERHYGPQARVAASLFSATGMFIQIVAQLLACGAILAALFGLSLEVSALLASLLVVTFAYGGMKGAGRLGLVKLFLIYLTMVVAGIMAYHHGGGWSGYRQFFANDPWFNLLGYGVQAGTSDLVSMLVGVISTQTYLQAVFSARNEITARSGALLSAVLIPPLGLLGITVGLFMRRQFPEMESALALPQFILQHFPAWFAGLSFATLLIAAVATSAGLALGAATTLRVDVIRGRLWPGLPDVAQRRLVILALVCGAFGLLMANMGSAIMQWSFLSMGLRGATLFFPVLLAIILPQRDLHGAGKWSIYLAPSCVVAMGGVGGWLSPLYAGLSCSIAIFVVGLLMKQGRSSSGPSQ</sequence>
<reference evidence="9" key="2">
    <citation type="submission" date="2006-05" db="EMBL/GenBank/DDBJ databases">
        <title>Sequencing of the draft genome and assembly of Desulfuromonas acetoxidans DSM 684.</title>
        <authorList>
            <consortium name="US DOE Joint Genome Institute (JGI-PGF)"/>
            <person name="Copeland A."/>
            <person name="Lucas S."/>
            <person name="Lapidus A."/>
            <person name="Barry K."/>
            <person name="Detter J.C."/>
            <person name="Glavina del Rio T."/>
            <person name="Hammon N."/>
            <person name="Israni S."/>
            <person name="Dalin E."/>
            <person name="Tice H."/>
            <person name="Bruce D."/>
            <person name="Pitluck S."/>
            <person name="Richardson P."/>
        </authorList>
    </citation>
    <scope>NUCLEOTIDE SEQUENCE [LARGE SCALE GENOMIC DNA]</scope>
    <source>
        <strain evidence="9">DSM 684</strain>
    </source>
</reference>
<feature type="transmembrane region" description="Helical" evidence="8">
    <location>
        <begin position="378"/>
        <end position="399"/>
    </location>
</feature>
<name>Q1JX58_DESA6</name>
<dbReference type="PANTHER" id="PTHR48086:SF7">
    <property type="entry name" value="SODIUM-SOLUTE SYMPORTER-RELATED"/>
    <property type="match status" value="1"/>
</dbReference>
<keyword evidence="10" id="KW-1185">Reference proteome</keyword>
<feature type="transmembrane region" description="Helical" evidence="8">
    <location>
        <begin position="302"/>
        <end position="333"/>
    </location>
</feature>
<feature type="transmembrane region" description="Helical" evidence="8">
    <location>
        <begin position="259"/>
        <end position="282"/>
    </location>
</feature>
<evidence type="ECO:0000256" key="5">
    <source>
        <dbReference type="ARBA" id="ARBA00022989"/>
    </source>
</evidence>
<keyword evidence="3" id="KW-0813">Transport</keyword>
<protein>
    <submittedName>
        <fullName evidence="9">Na+/solute symporter</fullName>
    </submittedName>
</protein>
<organism evidence="9 10">
    <name type="scientific">Desulfuromonas acetoxidans (strain DSM 684 / 11070)</name>
    <dbReference type="NCBI Taxonomy" id="281689"/>
    <lineage>
        <taxon>Bacteria</taxon>
        <taxon>Pseudomonadati</taxon>
        <taxon>Thermodesulfobacteriota</taxon>
        <taxon>Desulfuromonadia</taxon>
        <taxon>Desulfuromonadales</taxon>
        <taxon>Desulfuromonadaceae</taxon>
        <taxon>Desulfuromonas</taxon>
    </lineage>
</organism>
<dbReference type="GO" id="GO:0005886">
    <property type="term" value="C:plasma membrane"/>
    <property type="evidence" value="ECO:0007669"/>
    <property type="project" value="TreeGrafter"/>
</dbReference>
<evidence type="ECO:0000256" key="8">
    <source>
        <dbReference type="SAM" id="Phobius"/>
    </source>
</evidence>
<feature type="transmembrane region" description="Helical" evidence="8">
    <location>
        <begin position="119"/>
        <end position="148"/>
    </location>
</feature>
<feature type="transmembrane region" description="Helical" evidence="8">
    <location>
        <begin position="411"/>
        <end position="427"/>
    </location>
</feature>
<dbReference type="Proteomes" id="UP000005695">
    <property type="component" value="Unassembled WGS sequence"/>
</dbReference>
<evidence type="ECO:0000256" key="7">
    <source>
        <dbReference type="RuleBase" id="RU362091"/>
    </source>
</evidence>
<evidence type="ECO:0000313" key="10">
    <source>
        <dbReference type="Proteomes" id="UP000005695"/>
    </source>
</evidence>
<evidence type="ECO:0000256" key="4">
    <source>
        <dbReference type="ARBA" id="ARBA00022692"/>
    </source>
</evidence>
<feature type="transmembrane region" description="Helical" evidence="8">
    <location>
        <begin position="354"/>
        <end position="372"/>
    </location>
</feature>
<dbReference type="RefSeq" id="WP_006002042.1">
    <property type="nucleotide sequence ID" value="NZ_AAEW02000017.1"/>
</dbReference>
<keyword evidence="5 8" id="KW-1133">Transmembrane helix</keyword>
<feature type="transmembrane region" description="Helical" evidence="8">
    <location>
        <begin position="154"/>
        <end position="171"/>
    </location>
</feature>
<feature type="transmembrane region" description="Helical" evidence="8">
    <location>
        <begin position="44"/>
        <end position="69"/>
    </location>
</feature>
<dbReference type="InterPro" id="IPR050277">
    <property type="entry name" value="Sodium:Solute_Symporter"/>
</dbReference>
<dbReference type="GO" id="GO:0022857">
    <property type="term" value="F:transmembrane transporter activity"/>
    <property type="evidence" value="ECO:0007669"/>
    <property type="project" value="InterPro"/>
</dbReference>
<feature type="transmembrane region" description="Helical" evidence="8">
    <location>
        <begin position="218"/>
        <end position="238"/>
    </location>
</feature>
<feature type="transmembrane region" description="Helical" evidence="8">
    <location>
        <begin position="433"/>
        <end position="450"/>
    </location>
</feature>
<proteinExistence type="inferred from homology"/>
<dbReference type="Gene3D" id="1.20.1730.10">
    <property type="entry name" value="Sodium/glucose cotransporter"/>
    <property type="match status" value="1"/>
</dbReference>
<accession>Q1JX58</accession>
<feature type="transmembrane region" description="Helical" evidence="8">
    <location>
        <begin position="75"/>
        <end position="98"/>
    </location>
</feature>
<evidence type="ECO:0000313" key="9">
    <source>
        <dbReference type="EMBL" id="EAT14804.1"/>
    </source>
</evidence>
<feature type="transmembrane region" description="Helical" evidence="8">
    <location>
        <begin position="6"/>
        <end position="23"/>
    </location>
</feature>
<evidence type="ECO:0000256" key="6">
    <source>
        <dbReference type="ARBA" id="ARBA00023136"/>
    </source>
</evidence>
<dbReference type="CDD" id="cd10322">
    <property type="entry name" value="SLC5sbd"/>
    <property type="match status" value="1"/>
</dbReference>
<comment type="caution">
    <text evidence="9">The sequence shown here is derived from an EMBL/GenBank/DDBJ whole genome shotgun (WGS) entry which is preliminary data.</text>
</comment>
<comment type="similarity">
    <text evidence="2 7">Belongs to the sodium:solute symporter (SSF) (TC 2.A.21) family.</text>
</comment>
<dbReference type="EMBL" id="AAEW02000017">
    <property type="protein sequence ID" value="EAT14804.1"/>
    <property type="molecule type" value="Genomic_DNA"/>
</dbReference>
<dbReference type="PROSITE" id="PS50283">
    <property type="entry name" value="NA_SOLUT_SYMP_3"/>
    <property type="match status" value="1"/>
</dbReference>
<keyword evidence="6 8" id="KW-0472">Membrane</keyword>
<dbReference type="Pfam" id="PF00474">
    <property type="entry name" value="SSF"/>
    <property type="match status" value="1"/>
</dbReference>
<evidence type="ECO:0000256" key="2">
    <source>
        <dbReference type="ARBA" id="ARBA00006434"/>
    </source>
</evidence>
<feature type="transmembrane region" description="Helical" evidence="8">
    <location>
        <begin position="178"/>
        <end position="198"/>
    </location>
</feature>
<dbReference type="AlphaFoldDB" id="Q1JX58"/>
<gene>
    <name evidence="9" type="ORF">Dace_0943</name>
</gene>
<evidence type="ECO:0000256" key="3">
    <source>
        <dbReference type="ARBA" id="ARBA00022448"/>
    </source>
</evidence>
<dbReference type="InterPro" id="IPR038377">
    <property type="entry name" value="Na/Glc_symporter_sf"/>
</dbReference>
<reference evidence="9" key="1">
    <citation type="submission" date="2006-05" db="EMBL/GenBank/DDBJ databases">
        <title>Annotation of the draft genome assembly of Desulfuromonas acetoxidans DSM 684.</title>
        <authorList>
            <consortium name="US DOE Joint Genome Institute (JGI-ORNL)"/>
            <person name="Larimer F."/>
            <person name="Land M."/>
            <person name="Hauser L."/>
        </authorList>
    </citation>
    <scope>NUCLEOTIDE SEQUENCE [LARGE SCALE GENOMIC DNA]</scope>
    <source>
        <strain evidence="9">DSM 684</strain>
    </source>
</reference>
<dbReference type="InterPro" id="IPR001734">
    <property type="entry name" value="Na/solute_symporter"/>
</dbReference>
<comment type="subcellular location">
    <subcellularLocation>
        <location evidence="1">Membrane</location>
        <topology evidence="1">Multi-pass membrane protein</topology>
    </subcellularLocation>
</comment>
<dbReference type="PANTHER" id="PTHR48086">
    <property type="entry name" value="SODIUM/PROLINE SYMPORTER-RELATED"/>
    <property type="match status" value="1"/>
</dbReference>